<organism evidence="2 3">
    <name type="scientific">Austropuccinia psidii MF-1</name>
    <dbReference type="NCBI Taxonomy" id="1389203"/>
    <lineage>
        <taxon>Eukaryota</taxon>
        <taxon>Fungi</taxon>
        <taxon>Dikarya</taxon>
        <taxon>Basidiomycota</taxon>
        <taxon>Pucciniomycotina</taxon>
        <taxon>Pucciniomycetes</taxon>
        <taxon>Pucciniales</taxon>
        <taxon>Sphaerophragmiaceae</taxon>
        <taxon>Austropuccinia</taxon>
    </lineage>
</organism>
<dbReference type="GO" id="GO:0005634">
    <property type="term" value="C:nucleus"/>
    <property type="evidence" value="ECO:0007669"/>
    <property type="project" value="TreeGrafter"/>
</dbReference>
<dbReference type="PANTHER" id="PTHR24030">
    <property type="entry name" value="PROTEIN CMSS1"/>
    <property type="match status" value="1"/>
</dbReference>
<comment type="caution">
    <text evidence="2">The sequence shown here is derived from an EMBL/GenBank/DDBJ whole genome shotgun (WGS) entry which is preliminary data.</text>
</comment>
<reference evidence="2" key="1">
    <citation type="submission" date="2021-03" db="EMBL/GenBank/DDBJ databases">
        <title>Draft genome sequence of rust myrtle Austropuccinia psidii MF-1, a brazilian biotype.</title>
        <authorList>
            <person name="Quecine M.C."/>
            <person name="Pachon D.M.R."/>
            <person name="Bonatelli M.L."/>
            <person name="Correr F.H."/>
            <person name="Franceschini L.M."/>
            <person name="Leite T.F."/>
            <person name="Margarido G.R.A."/>
            <person name="Almeida C.A."/>
            <person name="Ferrarezi J.A."/>
            <person name="Labate C.A."/>
        </authorList>
    </citation>
    <scope>NUCLEOTIDE SEQUENCE</scope>
    <source>
        <strain evidence="2">MF-1</strain>
    </source>
</reference>
<dbReference type="InterPro" id="IPR027417">
    <property type="entry name" value="P-loop_NTPase"/>
</dbReference>
<gene>
    <name evidence="2" type="ORF">O181_029233</name>
</gene>
<keyword evidence="3" id="KW-1185">Reference proteome</keyword>
<sequence length="339" mass="37603">MTTNLLNSISADALDDDQFLLDPDQSLPVDEDVFSNDIQKSEKAKKSNRKKTKKSKSALNHSLDQGNLENTGEVNSTLDSDFVSTKPNTGQSKSLKRKRKSEGNKAKAPSKKPAQTLKLEPAKPSPNESTSIGLQPPDLQFNYVCDRQRRALANLSDLELESLRLQSSWFLDVSKKPMRAHLGSWLKAEGPSDLLAALAVNTQGNGSPIALVVSSSALRVVDLCREVKSLVSMPKESGEITKLFARHFKLTEHISHLNATKISIGVGTPDRISKLLASNALKTERLKYLLLDVTWTDPKDYSLMELPDSNFKQALWKDLLGFHELIERLKIGNTKIILF</sequence>
<evidence type="ECO:0000313" key="2">
    <source>
        <dbReference type="EMBL" id="MBW0489518.1"/>
    </source>
</evidence>
<feature type="compositionally biased region" description="Basic residues" evidence="1">
    <location>
        <begin position="46"/>
        <end position="56"/>
    </location>
</feature>
<dbReference type="AlphaFoldDB" id="A0A9Q3H2K2"/>
<dbReference type="GO" id="GO:0030686">
    <property type="term" value="C:90S preribosome"/>
    <property type="evidence" value="ECO:0007669"/>
    <property type="project" value="TreeGrafter"/>
</dbReference>
<dbReference type="InterPro" id="IPR032704">
    <property type="entry name" value="Cms1"/>
</dbReference>
<accession>A0A9Q3H2K2</accession>
<name>A0A9Q3H2K2_9BASI</name>
<feature type="region of interest" description="Disordered" evidence="1">
    <location>
        <begin position="24"/>
        <end position="134"/>
    </location>
</feature>
<evidence type="ECO:0000256" key="1">
    <source>
        <dbReference type="SAM" id="MobiDB-lite"/>
    </source>
</evidence>
<evidence type="ECO:0008006" key="4">
    <source>
        <dbReference type="Google" id="ProtNLM"/>
    </source>
</evidence>
<feature type="compositionally biased region" description="Polar residues" evidence="1">
    <location>
        <begin position="58"/>
        <end position="93"/>
    </location>
</feature>
<dbReference type="Proteomes" id="UP000765509">
    <property type="component" value="Unassembled WGS sequence"/>
</dbReference>
<dbReference type="PANTHER" id="PTHR24030:SF0">
    <property type="entry name" value="PROTEIN CMSS1"/>
    <property type="match status" value="1"/>
</dbReference>
<dbReference type="Gene3D" id="3.40.50.300">
    <property type="entry name" value="P-loop containing nucleotide triphosphate hydrolases"/>
    <property type="match status" value="1"/>
</dbReference>
<dbReference type="OrthoDB" id="1929311at2759"/>
<evidence type="ECO:0000313" key="3">
    <source>
        <dbReference type="Proteomes" id="UP000765509"/>
    </source>
</evidence>
<dbReference type="EMBL" id="AVOT02010111">
    <property type="protein sequence ID" value="MBW0489518.1"/>
    <property type="molecule type" value="Genomic_DNA"/>
</dbReference>
<dbReference type="Pfam" id="PF14617">
    <property type="entry name" value="CMS1"/>
    <property type="match status" value="1"/>
</dbReference>
<proteinExistence type="predicted"/>
<protein>
    <recommendedName>
        <fullName evidence="4">Protein CMS1</fullName>
    </recommendedName>
</protein>